<feature type="compositionally biased region" description="Low complexity" evidence="1">
    <location>
        <begin position="104"/>
        <end position="115"/>
    </location>
</feature>
<evidence type="ECO:0000313" key="4">
    <source>
        <dbReference type="Proteomes" id="UP000708148"/>
    </source>
</evidence>
<feature type="compositionally biased region" description="Pro residues" evidence="1">
    <location>
        <begin position="116"/>
        <end position="132"/>
    </location>
</feature>
<feature type="compositionally biased region" description="Low complexity" evidence="1">
    <location>
        <begin position="369"/>
        <end position="383"/>
    </location>
</feature>
<feature type="transmembrane region" description="Helical" evidence="2">
    <location>
        <begin position="436"/>
        <end position="457"/>
    </location>
</feature>
<feature type="region of interest" description="Disordered" evidence="1">
    <location>
        <begin position="270"/>
        <end position="435"/>
    </location>
</feature>
<dbReference type="Proteomes" id="UP000708148">
    <property type="component" value="Unassembled WGS sequence"/>
</dbReference>
<keyword evidence="2" id="KW-0812">Transmembrane</keyword>
<sequence length="523" mass="52651">MEASSATAQMSCFATGALLRVRNAGRPRFVAARQVVAMAEQPKGMDRRGALATLAGFVAGVSYAGIAEAAIDSSALLEKYEQNKGGPKASVKKAAPVPKPAPAAAPKASVEKAAPVPKPAPAAAPAPAPAAGPAPAARAGAASSSGFSPALFGGAAALIAGALALGNSSADTAKGKKVRAAKKPVKKIRTGTVSSKFSAKKKIVPKPTYAKKVVRPAVKKVPKPVPRPAPKPAAKPAAKKPGKESTSDLIPVAGVGLALAAGLVFLSPGQRATSKTTPVVSSPAPSATKKTKSVASAPVAVSKVQPAPPVKAARKPAAKTASVSSLKAAPPSKAARKVARKPAKTVSVSSLKAAPPSKAVRKVARKPAKTVSVSSLKAAPASKAARRPAPKAVSKPAPKRPRKVVSSGPKPRPKVVKRKQIVVPAKRGKKASKTSAGTLADGLFALVLAGTAVYFLGERKEGSSSSSSSSSPPKASSTAASGASSPLTPDEEITQRQQDASGWIDSYKDRSNKGLFGFRKKDD</sequence>
<evidence type="ECO:0000313" key="3">
    <source>
        <dbReference type="EMBL" id="CAD7700510.1"/>
    </source>
</evidence>
<keyword evidence="4" id="KW-1185">Reference proteome</keyword>
<feature type="region of interest" description="Disordered" evidence="1">
    <location>
        <begin position="214"/>
        <end position="246"/>
    </location>
</feature>
<dbReference type="AlphaFoldDB" id="A0A8S1J3D2"/>
<feature type="compositionally biased region" description="Polar residues" evidence="1">
    <location>
        <begin position="270"/>
        <end position="285"/>
    </location>
</feature>
<protein>
    <submittedName>
        <fullName evidence="3">Uncharacterized protein</fullName>
    </submittedName>
</protein>
<feature type="compositionally biased region" description="Pro residues" evidence="1">
    <location>
        <begin position="223"/>
        <end position="233"/>
    </location>
</feature>
<gene>
    <name evidence="3" type="ORF">OSTQU699_LOCUS5869</name>
</gene>
<feature type="compositionally biased region" description="Basic residues" evidence="1">
    <location>
        <begin position="411"/>
        <end position="432"/>
    </location>
</feature>
<accession>A0A8S1J3D2</accession>
<feature type="compositionally biased region" description="Low complexity" evidence="1">
    <location>
        <begin position="318"/>
        <end position="333"/>
    </location>
</feature>
<feature type="region of interest" description="Disordered" evidence="1">
    <location>
        <begin position="86"/>
        <end position="140"/>
    </location>
</feature>
<evidence type="ECO:0000256" key="2">
    <source>
        <dbReference type="SAM" id="Phobius"/>
    </source>
</evidence>
<feature type="region of interest" description="Disordered" evidence="1">
    <location>
        <begin position="459"/>
        <end position="523"/>
    </location>
</feature>
<feature type="compositionally biased region" description="Low complexity" evidence="1">
    <location>
        <begin position="86"/>
        <end position="96"/>
    </location>
</feature>
<dbReference type="EMBL" id="CAJHUC010001283">
    <property type="protein sequence ID" value="CAD7700510.1"/>
    <property type="molecule type" value="Genomic_DNA"/>
</dbReference>
<evidence type="ECO:0000256" key="1">
    <source>
        <dbReference type="SAM" id="MobiDB-lite"/>
    </source>
</evidence>
<feature type="compositionally biased region" description="Basic residues" evidence="1">
    <location>
        <begin position="334"/>
        <end position="343"/>
    </location>
</feature>
<feature type="compositionally biased region" description="Low complexity" evidence="1">
    <location>
        <begin position="463"/>
        <end position="486"/>
    </location>
</feature>
<proteinExistence type="predicted"/>
<keyword evidence="2" id="KW-0472">Membrane</keyword>
<feature type="compositionally biased region" description="Low complexity" evidence="1">
    <location>
        <begin position="293"/>
        <end position="305"/>
    </location>
</feature>
<comment type="caution">
    <text evidence="3">The sequence shown here is derived from an EMBL/GenBank/DDBJ whole genome shotgun (WGS) entry which is preliminary data.</text>
</comment>
<name>A0A8S1J3D2_9CHLO</name>
<organism evidence="3 4">
    <name type="scientific">Ostreobium quekettii</name>
    <dbReference type="NCBI Taxonomy" id="121088"/>
    <lineage>
        <taxon>Eukaryota</taxon>
        <taxon>Viridiplantae</taxon>
        <taxon>Chlorophyta</taxon>
        <taxon>core chlorophytes</taxon>
        <taxon>Ulvophyceae</taxon>
        <taxon>TCBD clade</taxon>
        <taxon>Bryopsidales</taxon>
        <taxon>Ostreobineae</taxon>
        <taxon>Ostreobiaceae</taxon>
        <taxon>Ostreobium</taxon>
    </lineage>
</organism>
<reference evidence="3" key="1">
    <citation type="submission" date="2020-12" db="EMBL/GenBank/DDBJ databases">
        <authorList>
            <person name="Iha C."/>
        </authorList>
    </citation>
    <scope>NUCLEOTIDE SEQUENCE</scope>
</reference>
<feature type="compositionally biased region" description="Basic residues" evidence="1">
    <location>
        <begin position="359"/>
        <end position="368"/>
    </location>
</feature>
<keyword evidence="2" id="KW-1133">Transmembrane helix</keyword>